<feature type="transmembrane region" description="Helical" evidence="1">
    <location>
        <begin position="277"/>
        <end position="304"/>
    </location>
</feature>
<dbReference type="OrthoDB" id="1011751at2"/>
<name>A0A2N3IHS9_9BACT</name>
<reference evidence="2 3" key="1">
    <citation type="submission" date="2017-06" db="EMBL/GenBank/DDBJ databases">
        <title>Raineya orbicola gen. nov., sp. nov. a slightly thermophilic bacterium of the phylum Bacteroidetes and the description of Raineyaceae fam. nov.</title>
        <authorList>
            <person name="Albuquerque L."/>
            <person name="Polonia A.R.M."/>
            <person name="Barroso C."/>
            <person name="Froufe H.J.C."/>
            <person name="Lage O."/>
            <person name="Lobo-Da-Cunha A."/>
            <person name="Egas C."/>
            <person name="Da Costa M.S."/>
        </authorList>
    </citation>
    <scope>NUCLEOTIDE SEQUENCE [LARGE SCALE GENOMIC DNA]</scope>
    <source>
        <strain evidence="2 3">SPSPC-11</strain>
    </source>
</reference>
<feature type="transmembrane region" description="Helical" evidence="1">
    <location>
        <begin position="26"/>
        <end position="48"/>
    </location>
</feature>
<evidence type="ECO:0000256" key="1">
    <source>
        <dbReference type="SAM" id="Phobius"/>
    </source>
</evidence>
<evidence type="ECO:0000313" key="2">
    <source>
        <dbReference type="EMBL" id="PKQ69841.1"/>
    </source>
</evidence>
<protein>
    <submittedName>
        <fullName evidence="2">FtsX-like permease family</fullName>
    </submittedName>
</protein>
<gene>
    <name evidence="2" type="ORF">Rain11_1176</name>
</gene>
<sequence>MTATASKKIHSALQKIFRTEKSQKQLFFAGIGFLLGFVLMIVSLYVYLQIRKTFSNETNLPNYIILSKEVTILNVLGASRFSKTELEELRKQPFTEKLGVFQSGNFKVWAYGNDFIQFQTELFFEAVADEFLMKLPPKWNWTPESKYVPVIIPKDFVDQYNFVYAPSQGLPLLSESILPTLPTIQARIYTNRGERIVNLRIAGFEERIPSILVPESFLKWANETIGNKDATSDPARIVLKVKNPANPELAQYLKEKNYQVSKEKTLISQIAGQVVEVVGAIGILGIAFVLLSVVIITLTFKLILSEAKNEIALLLQLGYTHKVLANYLISSFLRFILGFGVLGIVMANVLIFAFYSFMQQRGVTYFSDFEPWVILFEILFLAITIFYNIWNIRRMVSYL</sequence>
<keyword evidence="3" id="KW-1185">Reference proteome</keyword>
<comment type="caution">
    <text evidence="2">The sequence shown here is derived from an EMBL/GenBank/DDBJ whole genome shotgun (WGS) entry which is preliminary data.</text>
</comment>
<feature type="transmembrane region" description="Helical" evidence="1">
    <location>
        <begin position="369"/>
        <end position="390"/>
    </location>
</feature>
<proteinExistence type="predicted"/>
<keyword evidence="1" id="KW-1133">Transmembrane helix</keyword>
<keyword evidence="1" id="KW-0472">Membrane</keyword>
<dbReference type="Proteomes" id="UP000233387">
    <property type="component" value="Unassembled WGS sequence"/>
</dbReference>
<keyword evidence="1" id="KW-0812">Transmembrane</keyword>
<dbReference type="RefSeq" id="WP_101358438.1">
    <property type="nucleotide sequence ID" value="NZ_NKXO01000015.1"/>
</dbReference>
<accession>A0A2N3IHS9</accession>
<dbReference type="EMBL" id="NKXO01000015">
    <property type="protein sequence ID" value="PKQ69841.1"/>
    <property type="molecule type" value="Genomic_DNA"/>
</dbReference>
<dbReference type="AlphaFoldDB" id="A0A2N3IHS9"/>
<feature type="transmembrane region" description="Helical" evidence="1">
    <location>
        <begin position="335"/>
        <end position="357"/>
    </location>
</feature>
<evidence type="ECO:0000313" key="3">
    <source>
        <dbReference type="Proteomes" id="UP000233387"/>
    </source>
</evidence>
<feature type="transmembrane region" description="Helical" evidence="1">
    <location>
        <begin position="311"/>
        <end position="329"/>
    </location>
</feature>
<organism evidence="2 3">
    <name type="scientific">Raineya orbicola</name>
    <dbReference type="NCBI Taxonomy" id="2016530"/>
    <lineage>
        <taxon>Bacteria</taxon>
        <taxon>Pseudomonadati</taxon>
        <taxon>Bacteroidota</taxon>
        <taxon>Cytophagia</taxon>
        <taxon>Cytophagales</taxon>
        <taxon>Raineyaceae</taxon>
        <taxon>Raineya</taxon>
    </lineage>
</organism>